<feature type="non-terminal residue" evidence="1">
    <location>
        <position position="242"/>
    </location>
</feature>
<evidence type="ECO:0000313" key="1">
    <source>
        <dbReference type="EMBL" id="SVE28331.1"/>
    </source>
</evidence>
<gene>
    <name evidence="1" type="ORF">METZ01_LOCUS481185</name>
</gene>
<accession>A0A383C839</accession>
<dbReference type="AlphaFoldDB" id="A0A383C839"/>
<reference evidence="1" key="1">
    <citation type="submission" date="2018-05" db="EMBL/GenBank/DDBJ databases">
        <authorList>
            <person name="Lanie J.A."/>
            <person name="Ng W.-L."/>
            <person name="Kazmierczak K.M."/>
            <person name="Andrzejewski T.M."/>
            <person name="Davidsen T.M."/>
            <person name="Wayne K.J."/>
            <person name="Tettelin H."/>
            <person name="Glass J.I."/>
            <person name="Rusch D."/>
            <person name="Podicherti R."/>
            <person name="Tsui H.-C.T."/>
            <person name="Winkler M.E."/>
        </authorList>
    </citation>
    <scope>NUCLEOTIDE SEQUENCE</scope>
</reference>
<organism evidence="1">
    <name type="scientific">marine metagenome</name>
    <dbReference type="NCBI Taxonomy" id="408172"/>
    <lineage>
        <taxon>unclassified sequences</taxon>
        <taxon>metagenomes</taxon>
        <taxon>ecological metagenomes</taxon>
    </lineage>
</organism>
<feature type="non-terminal residue" evidence="1">
    <location>
        <position position="1"/>
    </location>
</feature>
<name>A0A383C839_9ZZZZ</name>
<proteinExistence type="predicted"/>
<protein>
    <submittedName>
        <fullName evidence="1">Uncharacterized protein</fullName>
    </submittedName>
</protein>
<dbReference type="EMBL" id="UINC01206623">
    <property type="protein sequence ID" value="SVE28331.1"/>
    <property type="molecule type" value="Genomic_DNA"/>
</dbReference>
<sequence length="242" mass="27294">YVYFKKDITKASDYYDTIASSDIVRASTDSAVTLTDYVNGQVFHFYSQGTIKQYDSSIGALVDVSSTYKAVVGRDSLNYNYEHAARYDRRIDPSVSNLIDLHILTTAYDTEYRQWIQNGQIGSEPTAPTTSSLRTSYNPTLSEYKNVSDEIVYRPVKYKMLFGPNADNTLQATFKVIKNSDLTITDNDIKTSVIGAINQYFALENWTFGDSFFYTELATYIHNTLAPKVSSVVIVPNKEDTV</sequence>